<keyword evidence="4" id="KW-0808">Transferase</keyword>
<dbReference type="GO" id="GO:0006749">
    <property type="term" value="P:glutathione metabolic process"/>
    <property type="evidence" value="ECO:0000318"/>
    <property type="project" value="GO_Central"/>
</dbReference>
<proteinExistence type="inferred from homology"/>
<dbReference type="CDD" id="cd03185">
    <property type="entry name" value="GST_C_Tau"/>
    <property type="match status" value="1"/>
</dbReference>
<evidence type="ECO:0000256" key="4">
    <source>
        <dbReference type="ARBA" id="ARBA00022679"/>
    </source>
</evidence>
<dbReference type="PaxDb" id="2711-XP_006493982.1"/>
<dbReference type="PROSITE" id="PS50404">
    <property type="entry name" value="GST_NTER"/>
    <property type="match status" value="1"/>
</dbReference>
<dbReference type="InterPro" id="IPR010987">
    <property type="entry name" value="Glutathione-S-Trfase_C-like"/>
</dbReference>
<feature type="domain" description="GST N-terminal" evidence="7">
    <location>
        <begin position="2"/>
        <end position="81"/>
    </location>
</feature>
<dbReference type="InterPro" id="IPR045073">
    <property type="entry name" value="Omega/Tau-like"/>
</dbReference>
<evidence type="ECO:0000313" key="9">
    <source>
        <dbReference type="EMBL" id="KDO55704.1"/>
    </source>
</evidence>
<protein>
    <recommendedName>
        <fullName evidence="2">glutathione transferase</fullName>
        <ecNumber evidence="2">2.5.1.18</ecNumber>
    </recommendedName>
</protein>
<dbReference type="Gene3D" id="3.40.30.10">
    <property type="entry name" value="Glutaredoxin"/>
    <property type="match status" value="1"/>
</dbReference>
<evidence type="ECO:0000256" key="6">
    <source>
        <dbReference type="ARBA" id="ARBA00047960"/>
    </source>
</evidence>
<dbReference type="FunFam" id="3.40.30.10:FF:000044">
    <property type="entry name" value="Glutathione S-transferase GSTU6"/>
    <property type="match status" value="1"/>
</dbReference>
<evidence type="ECO:0000259" key="7">
    <source>
        <dbReference type="PROSITE" id="PS50404"/>
    </source>
</evidence>
<dbReference type="InterPro" id="IPR036282">
    <property type="entry name" value="Glutathione-S-Trfase_C_sf"/>
</dbReference>
<dbReference type="SMR" id="A0A067EKN4"/>
<keyword evidence="10" id="KW-1185">Reference proteome</keyword>
<dbReference type="Pfam" id="PF00043">
    <property type="entry name" value="GST_C"/>
    <property type="match status" value="1"/>
</dbReference>
<dbReference type="InterPro" id="IPR004045">
    <property type="entry name" value="Glutathione_S-Trfase_N"/>
</dbReference>
<dbReference type="GO" id="GO:0009407">
    <property type="term" value="P:toxin catabolic process"/>
    <property type="evidence" value="ECO:0007669"/>
    <property type="project" value="UniProtKB-ARBA"/>
</dbReference>
<accession>A0A067EKN4</accession>
<dbReference type="GO" id="GO:0005829">
    <property type="term" value="C:cytosol"/>
    <property type="evidence" value="ECO:0007669"/>
    <property type="project" value="UniProtKB-SubCell"/>
</dbReference>
<evidence type="ECO:0000259" key="8">
    <source>
        <dbReference type="PROSITE" id="PS50405"/>
    </source>
</evidence>
<evidence type="ECO:0000256" key="1">
    <source>
        <dbReference type="ARBA" id="ARBA00004514"/>
    </source>
</evidence>
<dbReference type="PANTHER" id="PTHR11260:SF679">
    <property type="entry name" value="GLUTATHIONE TRANSFERASE"/>
    <property type="match status" value="1"/>
</dbReference>
<dbReference type="GO" id="GO:0005737">
    <property type="term" value="C:cytoplasm"/>
    <property type="evidence" value="ECO:0000318"/>
    <property type="project" value="GO_Central"/>
</dbReference>
<gene>
    <name evidence="9" type="ORF">CISIN_1g027524mg</name>
</gene>
<evidence type="ECO:0000256" key="3">
    <source>
        <dbReference type="ARBA" id="ARBA00022575"/>
    </source>
</evidence>
<evidence type="ECO:0000313" key="10">
    <source>
        <dbReference type="Proteomes" id="UP000027120"/>
    </source>
</evidence>
<name>A0A067EKN4_CITSI</name>
<dbReference type="Proteomes" id="UP000027120">
    <property type="component" value="Unassembled WGS sequence"/>
</dbReference>
<dbReference type="EC" id="2.5.1.18" evidence="2"/>
<dbReference type="SFLD" id="SFLDS00019">
    <property type="entry name" value="Glutathione_Transferase_(cytos"/>
    <property type="match status" value="1"/>
</dbReference>
<dbReference type="CDD" id="cd03058">
    <property type="entry name" value="GST_N_Tau"/>
    <property type="match status" value="1"/>
</dbReference>
<dbReference type="STRING" id="2711.A0A067EKN4"/>
<dbReference type="Pfam" id="PF02798">
    <property type="entry name" value="GST_N"/>
    <property type="match status" value="1"/>
</dbReference>
<keyword evidence="3" id="KW-0216">Detoxification</keyword>
<dbReference type="SUPFAM" id="SSF52833">
    <property type="entry name" value="Thioredoxin-like"/>
    <property type="match status" value="1"/>
</dbReference>
<dbReference type="EMBL" id="KK784981">
    <property type="protein sequence ID" value="KDO55704.1"/>
    <property type="molecule type" value="Genomic_DNA"/>
</dbReference>
<comment type="similarity">
    <text evidence="5">Belongs to the GST superfamily. Tau family.</text>
</comment>
<dbReference type="PANTHER" id="PTHR11260">
    <property type="entry name" value="GLUTATHIONE S-TRANSFERASE, GST, SUPERFAMILY, GST DOMAIN CONTAINING"/>
    <property type="match status" value="1"/>
</dbReference>
<dbReference type="SFLD" id="SFLDG01152">
    <property type="entry name" value="Main.3:_Omega-_and_Tau-like"/>
    <property type="match status" value="1"/>
</dbReference>
<evidence type="ECO:0000256" key="2">
    <source>
        <dbReference type="ARBA" id="ARBA00012452"/>
    </source>
</evidence>
<dbReference type="eggNOG" id="KOG0406">
    <property type="taxonomic scope" value="Eukaryota"/>
</dbReference>
<dbReference type="Gene3D" id="1.20.1050.10">
    <property type="match status" value="1"/>
</dbReference>
<dbReference type="InterPro" id="IPR040079">
    <property type="entry name" value="Glutathione_S-Trfase"/>
</dbReference>
<dbReference type="PROSITE" id="PS50405">
    <property type="entry name" value="GST_CTER"/>
    <property type="match status" value="1"/>
</dbReference>
<comment type="subcellular location">
    <subcellularLocation>
        <location evidence="1">Cytoplasm</location>
        <location evidence="1">Cytosol</location>
    </subcellularLocation>
</comment>
<evidence type="ECO:0000256" key="5">
    <source>
        <dbReference type="ARBA" id="ARBA00025743"/>
    </source>
</evidence>
<comment type="catalytic activity">
    <reaction evidence="6">
        <text>RX + glutathione = an S-substituted glutathione + a halide anion + H(+)</text>
        <dbReference type="Rhea" id="RHEA:16437"/>
        <dbReference type="ChEBI" id="CHEBI:15378"/>
        <dbReference type="ChEBI" id="CHEBI:16042"/>
        <dbReference type="ChEBI" id="CHEBI:17792"/>
        <dbReference type="ChEBI" id="CHEBI:57925"/>
        <dbReference type="ChEBI" id="CHEBI:90779"/>
        <dbReference type="EC" id="2.5.1.18"/>
    </reaction>
</comment>
<dbReference type="SUPFAM" id="SSF47616">
    <property type="entry name" value="GST C-terminal domain-like"/>
    <property type="match status" value="1"/>
</dbReference>
<dbReference type="InterPro" id="IPR004046">
    <property type="entry name" value="GST_C"/>
</dbReference>
<feature type="domain" description="GST C-terminal" evidence="8">
    <location>
        <begin position="86"/>
        <end position="208"/>
    </location>
</feature>
<organism evidence="9 10">
    <name type="scientific">Citrus sinensis</name>
    <name type="common">Sweet orange</name>
    <name type="synonym">Citrus aurantium var. sinensis</name>
    <dbReference type="NCBI Taxonomy" id="2711"/>
    <lineage>
        <taxon>Eukaryota</taxon>
        <taxon>Viridiplantae</taxon>
        <taxon>Streptophyta</taxon>
        <taxon>Embryophyta</taxon>
        <taxon>Tracheophyta</taxon>
        <taxon>Spermatophyta</taxon>
        <taxon>Magnoliopsida</taxon>
        <taxon>eudicotyledons</taxon>
        <taxon>Gunneridae</taxon>
        <taxon>Pentapetalae</taxon>
        <taxon>rosids</taxon>
        <taxon>malvids</taxon>
        <taxon>Sapindales</taxon>
        <taxon>Rutaceae</taxon>
        <taxon>Aurantioideae</taxon>
        <taxon>Citrus</taxon>
    </lineage>
</organism>
<dbReference type="InterPro" id="IPR036249">
    <property type="entry name" value="Thioredoxin-like_sf"/>
</dbReference>
<sequence>MAEVKLHGGLLSPFNYRVVCALKLKGIPFELIKEDLSNKSALLLKYNPVHKKIPVLVHGGKPVCESMVILEYIEETWPQNPLMPSDPYDRAQARFWINFAENKGAAVWKLFRSIEDQENTMKEILEMLQIVEEHGLGEKKFFHGDKIGLVDIAFGSIVHWLQIIEDIVGVKLFESHKFPGLHAWLKNYKQVPVVEENLPSRDELLVFFKGRYEKLQASARMQ</sequence>
<reference evidence="9 10" key="1">
    <citation type="submission" date="2014-04" db="EMBL/GenBank/DDBJ databases">
        <authorList>
            <consortium name="International Citrus Genome Consortium"/>
            <person name="Gmitter F."/>
            <person name="Chen C."/>
            <person name="Farmerie W."/>
            <person name="Harkins T."/>
            <person name="Desany B."/>
            <person name="Mohiuddin M."/>
            <person name="Kodira C."/>
            <person name="Borodovsky M."/>
            <person name="Lomsadze A."/>
            <person name="Burns P."/>
            <person name="Jenkins J."/>
            <person name="Prochnik S."/>
            <person name="Shu S."/>
            <person name="Chapman J."/>
            <person name="Pitluck S."/>
            <person name="Schmutz J."/>
            <person name="Rokhsar D."/>
        </authorList>
    </citation>
    <scope>NUCLEOTIDE SEQUENCE</scope>
</reference>
<dbReference type="AlphaFoldDB" id="A0A067EKN4"/>
<dbReference type="FunFam" id="1.20.1050.10:FF:000012">
    <property type="entry name" value="Tau class glutathione S-transferase"/>
    <property type="match status" value="1"/>
</dbReference>
<dbReference type="SFLD" id="SFLDG00358">
    <property type="entry name" value="Main_(cytGST)"/>
    <property type="match status" value="1"/>
</dbReference>
<dbReference type="InterPro" id="IPR045074">
    <property type="entry name" value="GST_C_Tau"/>
</dbReference>
<dbReference type="GO" id="GO:0004364">
    <property type="term" value="F:glutathione transferase activity"/>
    <property type="evidence" value="ECO:0000318"/>
    <property type="project" value="GO_Central"/>
</dbReference>